<dbReference type="Proteomes" id="UP000239209">
    <property type="component" value="Unassembled WGS sequence"/>
</dbReference>
<feature type="transmembrane region" description="Helical" evidence="8">
    <location>
        <begin position="650"/>
        <end position="670"/>
    </location>
</feature>
<name>A0A2T0SI44_9ACTN</name>
<feature type="region of interest" description="Disordered" evidence="7">
    <location>
        <begin position="753"/>
        <end position="848"/>
    </location>
</feature>
<sequence>MFATWGAWVARFRWAVLAVAVIAVTAAGVWGMGVFGQLSEGGYTDPGSESSRAAEVVREALGPQGGDVVAIYRPGQGSIDDPALGRRIEARLAALPKSSVTAVAGYWPGRAGQFAAADRRSAVAVLTLAGEDEGEKLEAFREIGDKLSVAGATVQLAGGAPLGDASAARSTEDLAFAEAVSLPIVLILLLFIFGSLVAASLPVLVGGCAVLGSLGVLHAVAYTHDVNSFAVNVASLLGLGMAIDYGLFMVGRFREEQSFGRTPAQAVARTVATAGRTVVFSATLLMIALAGLLLFPQGFLKSLAYGGLAAVALAALLSLTLLPALLAVLGHRVDKLPVRLPRRRGSRPPGTGWATLADVVLRRPVLVALPILAGLVVLAAPIRGVQFGENDERVLPAAEPARQAVEALKRDFPALSSAGVLVVLRGPGAGDGSFAQAVHQVPGVATVTPAGRGGGVVTYTATLAGTDPFSPAARTAVDRIRALPPPPGAELLVGGATARNVDSLAATADRLPLMVSLLVGATLLLMFLAFGSVLLPVKAVVMSALSLSATFGILVWIFQDGHGADLLRITPAPLEVGIVVLMAAVVFGLSTDYEVFLLSRMVEARTRGATTAEAVTTGLARTGRVISAAAILLIVVTGAFALSSVTTMRFVGVGMIVALFLDATVVRMLLVPAVLRLMGNAAWWAPGPLRRLQERAGLAEYEDDELFPTVSVGRHAAPEPDAQPAARELAALLSADRGPGAVATSDTIVFAASPPGTAPEAAGPVPGPAAAPAWPDPGELPVAGSAPGPGQSRITLEEQVLPAPVRAAGRRPESLSDLGPTVDLGNRRSGPPSDTVDLSRYGPAAEQP</sequence>
<evidence type="ECO:0000256" key="8">
    <source>
        <dbReference type="SAM" id="Phobius"/>
    </source>
</evidence>
<dbReference type="InterPro" id="IPR050545">
    <property type="entry name" value="Mycobact_MmpL"/>
</dbReference>
<comment type="caution">
    <text evidence="10">The sequence shown here is derived from an EMBL/GenBank/DDBJ whole genome shotgun (WGS) entry which is preliminary data.</text>
</comment>
<accession>A0A2T0SI44</accession>
<evidence type="ECO:0000256" key="4">
    <source>
        <dbReference type="ARBA" id="ARBA00022692"/>
    </source>
</evidence>
<feature type="transmembrane region" description="Helical" evidence="8">
    <location>
        <begin position="307"/>
        <end position="329"/>
    </location>
</feature>
<gene>
    <name evidence="10" type="ORF">CLV70_101233</name>
</gene>
<dbReference type="AlphaFoldDB" id="A0A2T0SI44"/>
<evidence type="ECO:0000256" key="7">
    <source>
        <dbReference type="SAM" id="MobiDB-lite"/>
    </source>
</evidence>
<feature type="domain" description="Membrane transport protein MMPL" evidence="9">
    <location>
        <begin position="472"/>
        <end position="693"/>
    </location>
</feature>
<comment type="similarity">
    <text evidence="2">Belongs to the resistance-nodulation-cell division (RND) (TC 2.A.6) family. MmpL subfamily.</text>
</comment>
<comment type="subcellular location">
    <subcellularLocation>
        <location evidence="1">Cell membrane</location>
        <topology evidence="1">Multi-pass membrane protein</topology>
    </subcellularLocation>
</comment>
<keyword evidence="11" id="KW-1185">Reference proteome</keyword>
<keyword evidence="6 8" id="KW-0472">Membrane</keyword>
<feature type="transmembrane region" description="Helical" evidence="8">
    <location>
        <begin position="578"/>
        <end position="598"/>
    </location>
</feature>
<feature type="transmembrane region" description="Helical" evidence="8">
    <location>
        <begin position="513"/>
        <end position="535"/>
    </location>
</feature>
<dbReference type="PANTHER" id="PTHR33406:SF11">
    <property type="entry name" value="MEMBRANE PROTEIN SCO6666-RELATED"/>
    <property type="match status" value="1"/>
</dbReference>
<evidence type="ECO:0000259" key="9">
    <source>
        <dbReference type="Pfam" id="PF03176"/>
    </source>
</evidence>
<dbReference type="GO" id="GO:0005886">
    <property type="term" value="C:plasma membrane"/>
    <property type="evidence" value="ECO:0007669"/>
    <property type="project" value="UniProtKB-SubCell"/>
</dbReference>
<evidence type="ECO:0000313" key="11">
    <source>
        <dbReference type="Proteomes" id="UP000239209"/>
    </source>
</evidence>
<keyword evidence="5 8" id="KW-1133">Transmembrane helix</keyword>
<dbReference type="PANTHER" id="PTHR33406">
    <property type="entry name" value="MEMBRANE PROTEIN MJ1562-RELATED"/>
    <property type="match status" value="1"/>
</dbReference>
<feature type="transmembrane region" description="Helical" evidence="8">
    <location>
        <begin position="229"/>
        <end position="250"/>
    </location>
</feature>
<evidence type="ECO:0000256" key="5">
    <source>
        <dbReference type="ARBA" id="ARBA00022989"/>
    </source>
</evidence>
<protein>
    <submittedName>
        <fullName evidence="10">RND superfamily putative drug exporter</fullName>
    </submittedName>
</protein>
<keyword evidence="3" id="KW-1003">Cell membrane</keyword>
<evidence type="ECO:0000256" key="3">
    <source>
        <dbReference type="ARBA" id="ARBA00022475"/>
    </source>
</evidence>
<proteinExistence type="inferred from homology"/>
<evidence type="ECO:0000313" key="10">
    <source>
        <dbReference type="EMBL" id="PRY33072.1"/>
    </source>
</evidence>
<evidence type="ECO:0000256" key="1">
    <source>
        <dbReference type="ARBA" id="ARBA00004651"/>
    </source>
</evidence>
<evidence type="ECO:0000256" key="2">
    <source>
        <dbReference type="ARBA" id="ARBA00010157"/>
    </source>
</evidence>
<feature type="transmembrane region" description="Helical" evidence="8">
    <location>
        <begin position="12"/>
        <end position="35"/>
    </location>
</feature>
<feature type="transmembrane region" description="Helical" evidence="8">
    <location>
        <begin position="540"/>
        <end position="558"/>
    </location>
</feature>
<organism evidence="10 11">
    <name type="scientific">Pseudosporangium ferrugineum</name>
    <dbReference type="NCBI Taxonomy" id="439699"/>
    <lineage>
        <taxon>Bacteria</taxon>
        <taxon>Bacillati</taxon>
        <taxon>Actinomycetota</taxon>
        <taxon>Actinomycetes</taxon>
        <taxon>Micromonosporales</taxon>
        <taxon>Micromonosporaceae</taxon>
        <taxon>Pseudosporangium</taxon>
    </lineage>
</organism>
<dbReference type="Gene3D" id="1.20.1640.10">
    <property type="entry name" value="Multidrug efflux transporter AcrB transmembrane domain"/>
    <property type="match status" value="2"/>
</dbReference>
<feature type="domain" description="Membrane transport protein MMPL" evidence="9">
    <location>
        <begin position="45"/>
        <end position="366"/>
    </location>
</feature>
<dbReference type="Pfam" id="PF03176">
    <property type="entry name" value="MMPL"/>
    <property type="match status" value="2"/>
</dbReference>
<dbReference type="InterPro" id="IPR004869">
    <property type="entry name" value="MMPL_dom"/>
</dbReference>
<feature type="transmembrane region" description="Helical" evidence="8">
    <location>
        <begin position="271"/>
        <end position="295"/>
    </location>
</feature>
<feature type="compositionally biased region" description="Low complexity" evidence="7">
    <location>
        <begin position="753"/>
        <end position="777"/>
    </location>
</feature>
<dbReference type="EMBL" id="PVZG01000001">
    <property type="protein sequence ID" value="PRY33072.1"/>
    <property type="molecule type" value="Genomic_DNA"/>
</dbReference>
<feature type="transmembrane region" description="Helical" evidence="8">
    <location>
        <begin position="625"/>
        <end position="644"/>
    </location>
</feature>
<keyword evidence="4 8" id="KW-0812">Transmembrane</keyword>
<reference evidence="10 11" key="1">
    <citation type="submission" date="2018-03" db="EMBL/GenBank/DDBJ databases">
        <title>Genomic Encyclopedia of Archaeal and Bacterial Type Strains, Phase II (KMG-II): from individual species to whole genera.</title>
        <authorList>
            <person name="Goeker M."/>
        </authorList>
    </citation>
    <scope>NUCLEOTIDE SEQUENCE [LARGE SCALE GENOMIC DNA]</scope>
    <source>
        <strain evidence="10 11">DSM 45348</strain>
    </source>
</reference>
<evidence type="ECO:0000256" key="6">
    <source>
        <dbReference type="ARBA" id="ARBA00023136"/>
    </source>
</evidence>
<feature type="transmembrane region" description="Helical" evidence="8">
    <location>
        <begin position="365"/>
        <end position="382"/>
    </location>
</feature>
<dbReference type="SUPFAM" id="SSF82866">
    <property type="entry name" value="Multidrug efflux transporter AcrB transmembrane domain"/>
    <property type="match status" value="2"/>
</dbReference>
<feature type="transmembrane region" description="Helical" evidence="8">
    <location>
        <begin position="184"/>
        <end position="217"/>
    </location>
</feature>